<feature type="signal peptide" evidence="2">
    <location>
        <begin position="1"/>
        <end position="28"/>
    </location>
</feature>
<evidence type="ECO:0000256" key="1">
    <source>
        <dbReference type="SAM" id="MobiDB-lite"/>
    </source>
</evidence>
<feature type="chain" id="PRO_5039136552" description="Secreted protein" evidence="2">
    <location>
        <begin position="29"/>
        <end position="125"/>
    </location>
</feature>
<keyword evidence="4" id="KW-1185">Reference proteome</keyword>
<keyword evidence="2" id="KW-0732">Signal</keyword>
<organism evidence="3 4">
    <name type="scientific">Streptomyces indicus</name>
    <dbReference type="NCBI Taxonomy" id="417292"/>
    <lineage>
        <taxon>Bacteria</taxon>
        <taxon>Bacillati</taxon>
        <taxon>Actinomycetota</taxon>
        <taxon>Actinomycetes</taxon>
        <taxon>Kitasatosporales</taxon>
        <taxon>Streptomycetaceae</taxon>
        <taxon>Streptomyces</taxon>
    </lineage>
</organism>
<dbReference type="STRING" id="417292.SAMN05421806_12337"/>
<dbReference type="EMBL" id="FNFF01000023">
    <property type="protein sequence ID" value="SDL23988.1"/>
    <property type="molecule type" value="Genomic_DNA"/>
</dbReference>
<gene>
    <name evidence="3" type="ORF">SAMN05421806_12337</name>
</gene>
<feature type="region of interest" description="Disordered" evidence="1">
    <location>
        <begin position="98"/>
        <end position="125"/>
    </location>
</feature>
<proteinExistence type="predicted"/>
<feature type="region of interest" description="Disordered" evidence="1">
    <location>
        <begin position="55"/>
        <end position="79"/>
    </location>
</feature>
<name>A0A1G9IFE6_9ACTN</name>
<protein>
    <recommendedName>
        <fullName evidence="5">Secreted protein</fullName>
    </recommendedName>
</protein>
<evidence type="ECO:0008006" key="5">
    <source>
        <dbReference type="Google" id="ProtNLM"/>
    </source>
</evidence>
<dbReference type="AlphaFoldDB" id="A0A1G9IFE6"/>
<accession>A0A1G9IFE6</accession>
<evidence type="ECO:0000313" key="3">
    <source>
        <dbReference type="EMBL" id="SDL23988.1"/>
    </source>
</evidence>
<dbReference type="Proteomes" id="UP000199155">
    <property type="component" value="Unassembled WGS sequence"/>
</dbReference>
<reference evidence="3 4" key="1">
    <citation type="submission" date="2016-10" db="EMBL/GenBank/DDBJ databases">
        <authorList>
            <person name="de Groot N.N."/>
        </authorList>
    </citation>
    <scope>NUCLEOTIDE SEQUENCE [LARGE SCALE GENOMIC DNA]</scope>
    <source>
        <strain evidence="3 4">CGMCC 4.5727</strain>
    </source>
</reference>
<evidence type="ECO:0000256" key="2">
    <source>
        <dbReference type="SAM" id="SignalP"/>
    </source>
</evidence>
<sequence length="125" mass="11893">MSAAPARRSFAVPLLLSLLLAVVGVLCAAGQSAAASGGSASVAVTEVVAVDQDGGVGCGKGERGEPGSQPSAPSRAGAAAELVPAPLPAVGSAPVPDGAFLSVTSERGSPPGDPPTPVTLSVLRV</sequence>
<evidence type="ECO:0000313" key="4">
    <source>
        <dbReference type="Proteomes" id="UP000199155"/>
    </source>
</evidence>
<dbReference type="RefSeq" id="WP_176953986.1">
    <property type="nucleotide sequence ID" value="NZ_FNFF01000023.1"/>
</dbReference>